<name>A0A1G2DUF5_9BACT</name>
<dbReference type="Proteomes" id="UP000178106">
    <property type="component" value="Unassembled WGS sequence"/>
</dbReference>
<dbReference type="Pfam" id="PF00156">
    <property type="entry name" value="Pribosyltran"/>
    <property type="match status" value="1"/>
</dbReference>
<evidence type="ECO:0000259" key="2">
    <source>
        <dbReference type="Pfam" id="PF00156"/>
    </source>
</evidence>
<dbReference type="SUPFAM" id="SSF53271">
    <property type="entry name" value="PRTase-like"/>
    <property type="match status" value="1"/>
</dbReference>
<protein>
    <recommendedName>
        <fullName evidence="2">Phosphoribosyltransferase domain-containing protein</fullName>
    </recommendedName>
</protein>
<accession>A0A1G2DUF5</accession>
<dbReference type="CDD" id="cd06223">
    <property type="entry name" value="PRTases_typeI"/>
    <property type="match status" value="1"/>
</dbReference>
<dbReference type="Gene3D" id="3.40.50.2020">
    <property type="match status" value="1"/>
</dbReference>
<dbReference type="PANTHER" id="PTHR47505">
    <property type="entry name" value="DNA UTILIZATION PROTEIN YHGH"/>
    <property type="match status" value="1"/>
</dbReference>
<organism evidence="3 4">
    <name type="scientific">Candidatus Lloydbacteria bacterium RIFOXYC12_FULL_46_25</name>
    <dbReference type="NCBI Taxonomy" id="1798670"/>
    <lineage>
        <taxon>Bacteria</taxon>
        <taxon>Candidatus Lloydiibacteriota</taxon>
    </lineage>
</organism>
<comment type="similarity">
    <text evidence="1">Belongs to the ComF/GntX family.</text>
</comment>
<evidence type="ECO:0000313" key="4">
    <source>
        <dbReference type="Proteomes" id="UP000178106"/>
    </source>
</evidence>
<dbReference type="PANTHER" id="PTHR47505:SF1">
    <property type="entry name" value="DNA UTILIZATION PROTEIN YHGH"/>
    <property type="match status" value="1"/>
</dbReference>
<evidence type="ECO:0000256" key="1">
    <source>
        <dbReference type="ARBA" id="ARBA00008007"/>
    </source>
</evidence>
<sequence>MWNELLTLLFPEHCINCEKSGNTLCAICERTIITKPVALSGTTATLFDYKQPLVKRAIWALKYHHKRSLATYFGTALYREFFKQLTHGHKKLREEIILLPIPAHKKANAVRGYNHTEAIARAIDRCAKEDHLELSIRTDILFKKKENIRQVETKGRTGRIKNVENIFGVEHGEELAGKTVIIIDDVITTGATIADARRALKEWKPKRILAIAVAH</sequence>
<evidence type="ECO:0000313" key="3">
    <source>
        <dbReference type="EMBL" id="OGZ17183.1"/>
    </source>
</evidence>
<gene>
    <name evidence="3" type="ORF">A2494_03140</name>
</gene>
<dbReference type="EMBL" id="MHLU01000147">
    <property type="protein sequence ID" value="OGZ17183.1"/>
    <property type="molecule type" value="Genomic_DNA"/>
</dbReference>
<dbReference type="InterPro" id="IPR000836">
    <property type="entry name" value="PRTase_dom"/>
</dbReference>
<proteinExistence type="inferred from homology"/>
<comment type="caution">
    <text evidence="3">The sequence shown here is derived from an EMBL/GenBank/DDBJ whole genome shotgun (WGS) entry which is preliminary data.</text>
</comment>
<feature type="domain" description="Phosphoribosyltransferase" evidence="2">
    <location>
        <begin position="134"/>
        <end position="212"/>
    </location>
</feature>
<reference evidence="3 4" key="1">
    <citation type="journal article" date="2016" name="Nat. Commun.">
        <title>Thousands of microbial genomes shed light on interconnected biogeochemical processes in an aquifer system.</title>
        <authorList>
            <person name="Anantharaman K."/>
            <person name="Brown C.T."/>
            <person name="Hug L.A."/>
            <person name="Sharon I."/>
            <person name="Castelle C.J."/>
            <person name="Probst A.J."/>
            <person name="Thomas B.C."/>
            <person name="Singh A."/>
            <person name="Wilkins M.J."/>
            <person name="Karaoz U."/>
            <person name="Brodie E.L."/>
            <person name="Williams K.H."/>
            <person name="Hubbard S.S."/>
            <person name="Banfield J.F."/>
        </authorList>
    </citation>
    <scope>NUCLEOTIDE SEQUENCE [LARGE SCALE GENOMIC DNA]</scope>
</reference>
<dbReference type="AlphaFoldDB" id="A0A1G2DUF5"/>
<dbReference type="InterPro" id="IPR051910">
    <property type="entry name" value="ComF/GntX_DNA_util-trans"/>
</dbReference>
<dbReference type="InterPro" id="IPR029057">
    <property type="entry name" value="PRTase-like"/>
</dbReference>